<reference evidence="2" key="2">
    <citation type="journal article" date="2017" name="Nat. Plants">
        <title>The Aegilops tauschii genome reveals multiple impacts of transposons.</title>
        <authorList>
            <person name="Zhao G."/>
            <person name="Zou C."/>
            <person name="Li K."/>
            <person name="Wang K."/>
            <person name="Li T."/>
            <person name="Gao L."/>
            <person name="Zhang X."/>
            <person name="Wang H."/>
            <person name="Yang Z."/>
            <person name="Liu X."/>
            <person name="Jiang W."/>
            <person name="Mao L."/>
            <person name="Kong X."/>
            <person name="Jiao Y."/>
            <person name="Jia J."/>
        </authorList>
    </citation>
    <scope>NUCLEOTIDE SEQUENCE [LARGE SCALE GENOMIC DNA]</scope>
    <source>
        <strain evidence="2">cv. AL8/78</strain>
    </source>
</reference>
<reference evidence="1" key="5">
    <citation type="journal article" date="2021" name="G3 (Bethesda)">
        <title>Aegilops tauschii genome assembly Aet v5.0 features greater sequence contiguity and improved annotation.</title>
        <authorList>
            <person name="Wang L."/>
            <person name="Zhu T."/>
            <person name="Rodriguez J.C."/>
            <person name="Deal K.R."/>
            <person name="Dubcovsky J."/>
            <person name="McGuire P.E."/>
            <person name="Lux T."/>
            <person name="Spannagl M."/>
            <person name="Mayer K.F.X."/>
            <person name="Baldrich P."/>
            <person name="Meyers B.C."/>
            <person name="Huo N."/>
            <person name="Gu Y.Q."/>
            <person name="Zhou H."/>
            <person name="Devos K.M."/>
            <person name="Bennetzen J.L."/>
            <person name="Unver T."/>
            <person name="Budak H."/>
            <person name="Gulick P.J."/>
            <person name="Galiba G."/>
            <person name="Kalapos B."/>
            <person name="Nelson D.R."/>
            <person name="Li P."/>
            <person name="You F.M."/>
            <person name="Luo M.C."/>
            <person name="Dvorak J."/>
        </authorList>
    </citation>
    <scope>NUCLEOTIDE SEQUENCE [LARGE SCALE GENOMIC DNA]</scope>
    <source>
        <strain evidence="1">cv. AL8/78</strain>
    </source>
</reference>
<reference evidence="1" key="3">
    <citation type="journal article" date="2017" name="Nature">
        <title>Genome sequence of the progenitor of the wheat D genome Aegilops tauschii.</title>
        <authorList>
            <person name="Luo M.C."/>
            <person name="Gu Y.Q."/>
            <person name="Puiu D."/>
            <person name="Wang H."/>
            <person name="Twardziok S.O."/>
            <person name="Deal K.R."/>
            <person name="Huo N."/>
            <person name="Zhu T."/>
            <person name="Wang L."/>
            <person name="Wang Y."/>
            <person name="McGuire P.E."/>
            <person name="Liu S."/>
            <person name="Long H."/>
            <person name="Ramasamy R.K."/>
            <person name="Rodriguez J.C."/>
            <person name="Van S.L."/>
            <person name="Yuan L."/>
            <person name="Wang Z."/>
            <person name="Xia Z."/>
            <person name="Xiao L."/>
            <person name="Anderson O.D."/>
            <person name="Ouyang S."/>
            <person name="Liang Y."/>
            <person name="Zimin A.V."/>
            <person name="Pertea G."/>
            <person name="Qi P."/>
            <person name="Bennetzen J.L."/>
            <person name="Dai X."/>
            <person name="Dawson M.W."/>
            <person name="Muller H.G."/>
            <person name="Kugler K."/>
            <person name="Rivarola-Duarte L."/>
            <person name="Spannagl M."/>
            <person name="Mayer K.F.X."/>
            <person name="Lu F.H."/>
            <person name="Bevan M.W."/>
            <person name="Leroy P."/>
            <person name="Li P."/>
            <person name="You F.M."/>
            <person name="Sun Q."/>
            <person name="Liu Z."/>
            <person name="Lyons E."/>
            <person name="Wicker T."/>
            <person name="Salzberg S.L."/>
            <person name="Devos K.M."/>
            <person name="Dvorak J."/>
        </authorList>
    </citation>
    <scope>NUCLEOTIDE SEQUENCE [LARGE SCALE GENOMIC DNA]</scope>
    <source>
        <strain evidence="1">cv. AL8/78</strain>
    </source>
</reference>
<reference evidence="1" key="4">
    <citation type="submission" date="2019-03" db="UniProtKB">
        <authorList>
            <consortium name="EnsemblPlants"/>
        </authorList>
    </citation>
    <scope>IDENTIFICATION</scope>
</reference>
<organism evidence="1 2">
    <name type="scientific">Aegilops tauschii subsp. strangulata</name>
    <name type="common">Goatgrass</name>
    <dbReference type="NCBI Taxonomy" id="200361"/>
    <lineage>
        <taxon>Eukaryota</taxon>
        <taxon>Viridiplantae</taxon>
        <taxon>Streptophyta</taxon>
        <taxon>Embryophyta</taxon>
        <taxon>Tracheophyta</taxon>
        <taxon>Spermatophyta</taxon>
        <taxon>Magnoliopsida</taxon>
        <taxon>Liliopsida</taxon>
        <taxon>Poales</taxon>
        <taxon>Poaceae</taxon>
        <taxon>BOP clade</taxon>
        <taxon>Pooideae</taxon>
        <taxon>Triticodae</taxon>
        <taxon>Triticeae</taxon>
        <taxon>Triticinae</taxon>
        <taxon>Aegilops</taxon>
    </lineage>
</organism>
<evidence type="ECO:0000313" key="2">
    <source>
        <dbReference type="Proteomes" id="UP000015105"/>
    </source>
</evidence>
<protein>
    <submittedName>
        <fullName evidence="1">Uncharacterized protein</fullName>
    </submittedName>
</protein>
<dbReference type="AlphaFoldDB" id="A0A452Y193"/>
<reference evidence="2" key="1">
    <citation type="journal article" date="2014" name="Science">
        <title>Ancient hybridizations among the ancestral genomes of bread wheat.</title>
        <authorList>
            <consortium name="International Wheat Genome Sequencing Consortium,"/>
            <person name="Marcussen T."/>
            <person name="Sandve S.R."/>
            <person name="Heier L."/>
            <person name="Spannagl M."/>
            <person name="Pfeifer M."/>
            <person name="Jakobsen K.S."/>
            <person name="Wulff B.B."/>
            <person name="Steuernagel B."/>
            <person name="Mayer K.F."/>
            <person name="Olsen O.A."/>
        </authorList>
    </citation>
    <scope>NUCLEOTIDE SEQUENCE [LARGE SCALE GENOMIC DNA]</scope>
    <source>
        <strain evidence="2">cv. AL8/78</strain>
    </source>
</reference>
<proteinExistence type="predicted"/>
<keyword evidence="2" id="KW-1185">Reference proteome</keyword>
<name>A0A452Y193_AEGTS</name>
<dbReference type="EnsemblPlants" id="AET1Gv20252800.2">
    <property type="protein sequence ID" value="AET1Gv20252800.2"/>
    <property type="gene ID" value="AET1Gv20252800"/>
</dbReference>
<accession>A0A452Y193</accession>
<dbReference type="Gramene" id="AET1Gv20252800.2">
    <property type="protein sequence ID" value="AET1Gv20252800.2"/>
    <property type="gene ID" value="AET1Gv20252800"/>
</dbReference>
<dbReference type="EnsemblPlants" id="AET1Gv20252800.1">
    <property type="protein sequence ID" value="AET1Gv20252800.1"/>
    <property type="gene ID" value="AET1Gv20252800"/>
</dbReference>
<dbReference type="Proteomes" id="UP000015105">
    <property type="component" value="Chromosome 1D"/>
</dbReference>
<sequence length="65" mass="7340">MHTDMFSVAKIYSIFFFFAKSIISPHLDSIFSNSSRLILQPLPWHLVPLESLSIATVLSSSNPCR</sequence>
<evidence type="ECO:0000313" key="1">
    <source>
        <dbReference type="EnsemblPlants" id="AET1Gv20252800.1"/>
    </source>
</evidence>
<dbReference type="Gramene" id="AET1Gv20252800.1">
    <property type="protein sequence ID" value="AET1Gv20252800.1"/>
    <property type="gene ID" value="AET1Gv20252800"/>
</dbReference>